<comment type="similarity">
    <text evidence="1">Belongs to the bacterial solute-binding protein 8 family.</text>
</comment>
<dbReference type="InterPro" id="IPR050902">
    <property type="entry name" value="ABC_Transporter_SBP"/>
</dbReference>
<dbReference type="Proteomes" id="UP000592181">
    <property type="component" value="Unassembled WGS sequence"/>
</dbReference>
<dbReference type="RefSeq" id="WP_343037144.1">
    <property type="nucleotide sequence ID" value="NZ_JACBZX010000001.1"/>
</dbReference>
<dbReference type="EMBL" id="JACBZX010000001">
    <property type="protein sequence ID" value="NYG38562.1"/>
    <property type="molecule type" value="Genomic_DNA"/>
</dbReference>
<evidence type="ECO:0000313" key="4">
    <source>
        <dbReference type="EMBL" id="NYG38562.1"/>
    </source>
</evidence>
<evidence type="ECO:0000313" key="5">
    <source>
        <dbReference type="Proteomes" id="UP000592181"/>
    </source>
</evidence>
<dbReference type="PANTHER" id="PTHR30535">
    <property type="entry name" value="VITAMIN B12-BINDING PROTEIN"/>
    <property type="match status" value="1"/>
</dbReference>
<dbReference type="AlphaFoldDB" id="A0A852X5A2"/>
<feature type="chain" id="PRO_5039520287" evidence="2">
    <location>
        <begin position="25"/>
        <end position="335"/>
    </location>
</feature>
<name>A0A852X5A2_9MICO</name>
<dbReference type="Gene3D" id="3.40.50.1980">
    <property type="entry name" value="Nitrogenase molybdenum iron protein domain"/>
    <property type="match status" value="2"/>
</dbReference>
<evidence type="ECO:0000256" key="2">
    <source>
        <dbReference type="SAM" id="SignalP"/>
    </source>
</evidence>
<feature type="domain" description="Fe/B12 periplasmic-binding" evidence="3">
    <location>
        <begin position="63"/>
        <end position="335"/>
    </location>
</feature>
<protein>
    <submittedName>
        <fullName evidence="4">Iron complex transport system substrate-binding protein</fullName>
    </submittedName>
</protein>
<dbReference type="PROSITE" id="PS50983">
    <property type="entry name" value="FE_B12_PBP"/>
    <property type="match status" value="1"/>
</dbReference>
<feature type="signal peptide" evidence="2">
    <location>
        <begin position="1"/>
        <end position="24"/>
    </location>
</feature>
<dbReference type="PANTHER" id="PTHR30535:SF7">
    <property type="entry name" value="IRON(III) DICITRATE-BINDING PROTEIN"/>
    <property type="match status" value="1"/>
</dbReference>
<dbReference type="PROSITE" id="PS51257">
    <property type="entry name" value="PROKAR_LIPOPROTEIN"/>
    <property type="match status" value="1"/>
</dbReference>
<dbReference type="SUPFAM" id="SSF53807">
    <property type="entry name" value="Helical backbone' metal receptor"/>
    <property type="match status" value="1"/>
</dbReference>
<keyword evidence="2" id="KW-0732">Signal</keyword>
<evidence type="ECO:0000259" key="3">
    <source>
        <dbReference type="PROSITE" id="PS50983"/>
    </source>
</evidence>
<comment type="caution">
    <text evidence="4">The sequence shown here is derived from an EMBL/GenBank/DDBJ whole genome shotgun (WGS) entry which is preliminary data.</text>
</comment>
<gene>
    <name evidence="4" type="ORF">BJY28_003031</name>
</gene>
<keyword evidence="5" id="KW-1185">Reference proteome</keyword>
<accession>A0A852X5A2</accession>
<sequence length="335" mass="35212">MLPRTVLPRTPATLLSLTCALALAGCAGAPSEGEDGSSSDASARSVTYTSCGQERTLDEAPTAAVTLNQGATEVMLALGLEDRMAGTAYIDDGVSSRWQEAYDSVPVLAEEYPSLEQLLSVEPDLAYASYGSAFADDGVASEDELEQDGIGTYLSPFGCGDDAERPETTFENVWSEIETVGTIFGVEDTATELVDGQREQLDEVREQASGEGTDILWYDSGDDTPFVGAGEGGPQLLIDAVGGTNIFADLEGGWADGSWEDVVDAEPDVIVVPDAAWSSAEEKVEHLESDPVLSELDAVQQDRIVEITYSQATPGATMVEGAQSLSDGLAELDAS</sequence>
<proteinExistence type="inferred from homology"/>
<organism evidence="4 5">
    <name type="scientific">Janibacter alkaliphilus</name>
    <dbReference type="NCBI Taxonomy" id="1069963"/>
    <lineage>
        <taxon>Bacteria</taxon>
        <taxon>Bacillati</taxon>
        <taxon>Actinomycetota</taxon>
        <taxon>Actinomycetes</taxon>
        <taxon>Micrococcales</taxon>
        <taxon>Intrasporangiaceae</taxon>
        <taxon>Janibacter</taxon>
    </lineage>
</organism>
<dbReference type="Pfam" id="PF01497">
    <property type="entry name" value="Peripla_BP_2"/>
    <property type="match status" value="1"/>
</dbReference>
<dbReference type="InterPro" id="IPR002491">
    <property type="entry name" value="ABC_transptr_periplasmic_BD"/>
</dbReference>
<evidence type="ECO:0000256" key="1">
    <source>
        <dbReference type="ARBA" id="ARBA00008814"/>
    </source>
</evidence>
<reference evidence="4 5" key="1">
    <citation type="submission" date="2020-07" db="EMBL/GenBank/DDBJ databases">
        <title>Sequencing the genomes of 1000 actinobacteria strains.</title>
        <authorList>
            <person name="Klenk H.-P."/>
        </authorList>
    </citation>
    <scope>NUCLEOTIDE SEQUENCE [LARGE SCALE GENOMIC DNA]</scope>
    <source>
        <strain evidence="4 5">DSM 24723</strain>
    </source>
</reference>